<organism evidence="2 3">
    <name type="scientific">Geodermatophilus sabuli</name>
    <dbReference type="NCBI Taxonomy" id="1564158"/>
    <lineage>
        <taxon>Bacteria</taxon>
        <taxon>Bacillati</taxon>
        <taxon>Actinomycetota</taxon>
        <taxon>Actinomycetes</taxon>
        <taxon>Geodermatophilales</taxon>
        <taxon>Geodermatophilaceae</taxon>
        <taxon>Geodermatophilus</taxon>
    </lineage>
</organism>
<evidence type="ECO:0000313" key="3">
    <source>
        <dbReference type="Proteomes" id="UP000470246"/>
    </source>
</evidence>
<name>A0A7K3W2C2_9ACTN</name>
<evidence type="ECO:0000313" key="2">
    <source>
        <dbReference type="EMBL" id="NEK59039.1"/>
    </source>
</evidence>
<reference evidence="2 3" key="1">
    <citation type="submission" date="2020-02" db="EMBL/GenBank/DDBJ databases">
        <title>Geodermatophilus sabuli CPCC 205279 I12A-02694.</title>
        <authorList>
            <person name="Jiang Z."/>
        </authorList>
    </citation>
    <scope>NUCLEOTIDE SEQUENCE [LARGE SCALE GENOMIC DNA]</scope>
    <source>
        <strain evidence="2 3">I12A-02694</strain>
    </source>
</reference>
<dbReference type="EMBL" id="JAAGWF010000015">
    <property type="protein sequence ID" value="NEK59039.1"/>
    <property type="molecule type" value="Genomic_DNA"/>
</dbReference>
<dbReference type="Proteomes" id="UP000470246">
    <property type="component" value="Unassembled WGS sequence"/>
</dbReference>
<gene>
    <name evidence="2" type="ORF">GCU56_14300</name>
</gene>
<accession>A0A7K3W2C2</accession>
<dbReference type="AlphaFoldDB" id="A0A7K3W2C2"/>
<feature type="region of interest" description="Disordered" evidence="1">
    <location>
        <begin position="135"/>
        <end position="166"/>
    </location>
</feature>
<protein>
    <submittedName>
        <fullName evidence="2">Uncharacterized protein</fullName>
    </submittedName>
</protein>
<keyword evidence="3" id="KW-1185">Reference proteome</keyword>
<evidence type="ECO:0000256" key="1">
    <source>
        <dbReference type="SAM" id="MobiDB-lite"/>
    </source>
</evidence>
<comment type="caution">
    <text evidence="2">The sequence shown here is derived from an EMBL/GenBank/DDBJ whole genome shotgun (WGS) entry which is preliminary data.</text>
</comment>
<sequence>MAVEDDVAAVEFTVETGLGVAAIRAAGKRAAEAGRRYMRTTISETRADGGVVGYVARGPGGVRQMALRMSWAAAGRGRLRVHLSVGEYQVERPRLFGIPVGRATVPALDSARRFAAALRAELAGAPLSVRGHDGPAALTSWPSDEAAPHGHWGRRLPGGEPVAPGV</sequence>
<dbReference type="RefSeq" id="WP_163482404.1">
    <property type="nucleotide sequence ID" value="NZ_JAAGWF010000015.1"/>
</dbReference>
<proteinExistence type="predicted"/>